<evidence type="ECO:0000313" key="1">
    <source>
        <dbReference type="EMBL" id="SFD19348.1"/>
    </source>
</evidence>
<protein>
    <recommendedName>
        <fullName evidence="3">DUF3800 domain-containing protein</fullName>
    </recommendedName>
</protein>
<dbReference type="RefSeq" id="WP_093362761.1">
    <property type="nucleotide sequence ID" value="NZ_FOLG01000019.1"/>
</dbReference>
<evidence type="ECO:0000313" key="2">
    <source>
        <dbReference type="Proteomes" id="UP000198728"/>
    </source>
</evidence>
<proteinExistence type="predicted"/>
<dbReference type="Pfam" id="PF12686">
    <property type="entry name" value="DUF3800"/>
    <property type="match status" value="1"/>
</dbReference>
<dbReference type="Proteomes" id="UP000198728">
    <property type="component" value="Unassembled WGS sequence"/>
</dbReference>
<dbReference type="InterPro" id="IPR024524">
    <property type="entry name" value="DUF3800"/>
</dbReference>
<gene>
    <name evidence="1" type="ORF">SAMN04488094_11953</name>
</gene>
<dbReference type="OrthoDB" id="9792394at2"/>
<name>A0A1I1QHR2_9RHOB</name>
<dbReference type="AlphaFoldDB" id="A0A1I1QHR2"/>
<reference evidence="1" key="1">
    <citation type="submission" date="2016-10" db="EMBL/GenBank/DDBJ databases">
        <authorList>
            <person name="de Groot N.N."/>
        </authorList>
    </citation>
    <scope>NUCLEOTIDE SEQUENCE [LARGE SCALE GENOMIC DNA]</scope>
    <source>
        <strain evidence="1">DSM 19548</strain>
    </source>
</reference>
<evidence type="ECO:0008006" key="3">
    <source>
        <dbReference type="Google" id="ProtNLM"/>
    </source>
</evidence>
<dbReference type="EMBL" id="FOLG01000019">
    <property type="protein sequence ID" value="SFD19348.1"/>
    <property type="molecule type" value="Genomic_DNA"/>
</dbReference>
<accession>A0A1I1QHR2</accession>
<organism evidence="1 2">
    <name type="scientific">Tropicimonas isoalkanivorans</name>
    <dbReference type="NCBI Taxonomy" id="441112"/>
    <lineage>
        <taxon>Bacteria</taxon>
        <taxon>Pseudomonadati</taxon>
        <taxon>Pseudomonadota</taxon>
        <taxon>Alphaproteobacteria</taxon>
        <taxon>Rhodobacterales</taxon>
        <taxon>Roseobacteraceae</taxon>
        <taxon>Tropicimonas</taxon>
    </lineage>
</organism>
<sequence length="283" mass="32090">MTDEYEPYEYVLYVDEAGDDGLKRVKPIDKNGGSEWLCIGGLLIRAKFEHQTVEWVKDMRADINAVQGPALHYRDLSPTKRARACELLARYPCRLFAVASNKKNMRGYNNSRAAKRGGKQWYYNYCVRLLMERVTDFCLLDSIERFGSPRYVRVVFSLRGGHSYGQTKAYWQLLKAQAAGGSTFLNKREIAHQVLRFGLVEYVPHYSVAGLQLADVVASSIYQAADALGPKWAVEPAKALEPRMGREANVVADYGLVLQPSPPWKANLTDDQKSIFSHYGYKF</sequence>
<keyword evidence="2" id="KW-1185">Reference proteome</keyword>